<reference evidence="2 3" key="1">
    <citation type="submission" date="2022-07" db="EMBL/GenBank/DDBJ databases">
        <title>Two temperate virus in Haloterrigena jeotgali A29.</title>
        <authorList>
            <person name="Deng X."/>
        </authorList>
    </citation>
    <scope>NUCLEOTIDE SEQUENCE [LARGE SCALE GENOMIC DNA]</scope>
    <source>
        <strain evidence="2 3">A29</strain>
    </source>
</reference>
<dbReference type="GO" id="GO:0016075">
    <property type="term" value="P:rRNA catabolic process"/>
    <property type="evidence" value="ECO:0007669"/>
    <property type="project" value="TreeGrafter"/>
</dbReference>
<sequence length="150" mass="16762">MSVFIDTGVFFAQHDRAAARHEAAANAMQTVLAGSLGRPYTSDYVIDEAITLTRKRTGSYDAAWTIGRRILGRGGYPDRIELQQTTPELFEETLETFENYRDHSLSFTDANTIAIVERDGIDSVLSFDDDFDGLVDRIDPTIIGDDYSSR</sequence>
<dbReference type="AlphaFoldDB" id="A0AAF0PGN0"/>
<dbReference type="PANTHER" id="PTHR42188">
    <property type="entry name" value="23S RRNA-SPECIFIC ENDONUCLEASE VAPC20"/>
    <property type="match status" value="1"/>
</dbReference>
<dbReference type="Proteomes" id="UP001224926">
    <property type="component" value="Chromosome"/>
</dbReference>
<dbReference type="InterPro" id="IPR029060">
    <property type="entry name" value="PIN-like_dom_sf"/>
</dbReference>
<gene>
    <name evidence="2" type="ORF">NP511_10405</name>
</gene>
<protein>
    <submittedName>
        <fullName evidence="2">PIN domain-containing protein</fullName>
    </submittedName>
</protein>
<keyword evidence="3" id="KW-1185">Reference proteome</keyword>
<dbReference type="GeneID" id="39862027"/>
<accession>A0AAF0PGN0</accession>
<dbReference type="RefSeq" id="WP_049905484.1">
    <property type="nucleotide sequence ID" value="NZ_CP101873.1"/>
</dbReference>
<evidence type="ECO:0000313" key="3">
    <source>
        <dbReference type="Proteomes" id="UP001224926"/>
    </source>
</evidence>
<dbReference type="GO" id="GO:0004521">
    <property type="term" value="F:RNA endonuclease activity"/>
    <property type="evidence" value="ECO:0007669"/>
    <property type="project" value="InterPro"/>
</dbReference>
<dbReference type="InterPro" id="IPR039018">
    <property type="entry name" value="VapC20-like"/>
</dbReference>
<evidence type="ECO:0000313" key="2">
    <source>
        <dbReference type="EMBL" id="WMT10019.1"/>
    </source>
</evidence>
<dbReference type="Gene3D" id="3.40.50.1010">
    <property type="entry name" value="5'-nuclease"/>
    <property type="match status" value="1"/>
</dbReference>
<name>A0AAF0PGN0_9EURY</name>
<dbReference type="SUPFAM" id="SSF88723">
    <property type="entry name" value="PIN domain-like"/>
    <property type="match status" value="1"/>
</dbReference>
<dbReference type="Pfam" id="PF01850">
    <property type="entry name" value="PIN"/>
    <property type="match status" value="1"/>
</dbReference>
<dbReference type="EMBL" id="CP101873">
    <property type="protein sequence ID" value="WMT10019.1"/>
    <property type="molecule type" value="Genomic_DNA"/>
</dbReference>
<proteinExistence type="predicted"/>
<dbReference type="GeneID" id="84214356"/>
<organism evidence="2 3">
    <name type="scientific">Natrinema thermotolerans</name>
    <dbReference type="NCBI Taxonomy" id="121872"/>
    <lineage>
        <taxon>Archaea</taxon>
        <taxon>Methanobacteriati</taxon>
        <taxon>Methanobacteriota</taxon>
        <taxon>Stenosarchaea group</taxon>
        <taxon>Halobacteria</taxon>
        <taxon>Halobacteriales</taxon>
        <taxon>Natrialbaceae</taxon>
        <taxon>Natrinema</taxon>
    </lineage>
</organism>
<evidence type="ECO:0000259" key="1">
    <source>
        <dbReference type="Pfam" id="PF01850"/>
    </source>
</evidence>
<feature type="domain" description="PIN" evidence="1">
    <location>
        <begin position="3"/>
        <end position="132"/>
    </location>
</feature>
<dbReference type="PANTHER" id="PTHR42188:SF1">
    <property type="entry name" value="23S RRNA-SPECIFIC ENDONUCLEASE VAPC20"/>
    <property type="match status" value="1"/>
</dbReference>
<dbReference type="InterPro" id="IPR002716">
    <property type="entry name" value="PIN_dom"/>
</dbReference>